<organism evidence="4 5">
    <name type="scientific">Coilia grayii</name>
    <name type="common">Gray's grenadier anchovy</name>
    <dbReference type="NCBI Taxonomy" id="363190"/>
    <lineage>
        <taxon>Eukaryota</taxon>
        <taxon>Metazoa</taxon>
        <taxon>Chordata</taxon>
        <taxon>Craniata</taxon>
        <taxon>Vertebrata</taxon>
        <taxon>Euteleostomi</taxon>
        <taxon>Actinopterygii</taxon>
        <taxon>Neopterygii</taxon>
        <taxon>Teleostei</taxon>
        <taxon>Clupei</taxon>
        <taxon>Clupeiformes</taxon>
        <taxon>Clupeoidei</taxon>
        <taxon>Engraulidae</taxon>
        <taxon>Coilinae</taxon>
        <taxon>Coilia</taxon>
    </lineage>
</organism>
<proteinExistence type="inferred from homology"/>
<evidence type="ECO:0000256" key="3">
    <source>
        <dbReference type="SAM" id="SignalP"/>
    </source>
</evidence>
<feature type="signal peptide" evidence="3">
    <location>
        <begin position="1"/>
        <end position="22"/>
    </location>
</feature>
<dbReference type="EMBL" id="JBHFQA010000003">
    <property type="protein sequence ID" value="KAL2101365.1"/>
    <property type="molecule type" value="Genomic_DNA"/>
</dbReference>
<reference evidence="4 5" key="1">
    <citation type="submission" date="2024-09" db="EMBL/GenBank/DDBJ databases">
        <title>A chromosome-level genome assembly of Gray's grenadier anchovy, Coilia grayii.</title>
        <authorList>
            <person name="Fu Z."/>
        </authorList>
    </citation>
    <scope>NUCLEOTIDE SEQUENCE [LARGE SCALE GENOMIC DNA]</scope>
    <source>
        <strain evidence="4">G4</strain>
        <tissue evidence="4">Muscle</tissue>
    </source>
</reference>
<feature type="compositionally biased region" description="Polar residues" evidence="2">
    <location>
        <begin position="190"/>
        <end position="205"/>
    </location>
</feature>
<accession>A0ABD1KQA0</accession>
<protein>
    <recommendedName>
        <fullName evidence="6">FGF</fullName>
    </recommendedName>
</protein>
<dbReference type="Pfam" id="PF00167">
    <property type="entry name" value="FGF"/>
    <property type="match status" value="1"/>
</dbReference>
<dbReference type="SMART" id="SM00442">
    <property type="entry name" value="FGF"/>
    <property type="match status" value="1"/>
</dbReference>
<keyword evidence="5" id="KW-1185">Reference proteome</keyword>
<comment type="similarity">
    <text evidence="1">Belongs to the heparin-binding growth factors family.</text>
</comment>
<feature type="chain" id="PRO_5044801255" description="FGF" evidence="3">
    <location>
        <begin position="23"/>
        <end position="205"/>
    </location>
</feature>
<dbReference type="Proteomes" id="UP001591681">
    <property type="component" value="Unassembled WGS sequence"/>
</dbReference>
<dbReference type="SUPFAM" id="SSF50353">
    <property type="entry name" value="Cytokine"/>
    <property type="match status" value="1"/>
</dbReference>
<name>A0ABD1KQA0_9TELE</name>
<gene>
    <name evidence="4" type="ORF">ACEWY4_003126</name>
</gene>
<sequence length="205" mass="22674">MSLRSSALHLLLPILLPSLSLCFYVPSSNVLSSFNDQVRQRHLYTESKKQAFFLEMRADGSVGGSPTMSQYTSLELRSIKAGHTVIKGLVSSRFLCVDQKGHFRGEHTYAESDCNLQEVLLADGYSLFLSPHDGLPLSLKRRSGHTFSKFLPLMGDLLHSGQTHEEPQEMLSAGQHSANVNSDDPLGMAQSHSHYVNSPSLDTDR</sequence>
<dbReference type="InterPro" id="IPR002209">
    <property type="entry name" value="Fibroblast_GF_fam"/>
</dbReference>
<evidence type="ECO:0000313" key="4">
    <source>
        <dbReference type="EMBL" id="KAL2101365.1"/>
    </source>
</evidence>
<comment type="caution">
    <text evidence="4">The sequence shown here is derived from an EMBL/GenBank/DDBJ whole genome shotgun (WGS) entry which is preliminary data.</text>
</comment>
<dbReference type="Gene3D" id="2.80.10.50">
    <property type="match status" value="1"/>
</dbReference>
<evidence type="ECO:0008006" key="6">
    <source>
        <dbReference type="Google" id="ProtNLM"/>
    </source>
</evidence>
<keyword evidence="3" id="KW-0732">Signal</keyword>
<feature type="region of interest" description="Disordered" evidence="2">
    <location>
        <begin position="162"/>
        <end position="205"/>
    </location>
</feature>
<dbReference type="InterPro" id="IPR008996">
    <property type="entry name" value="IL1/FGF"/>
</dbReference>
<evidence type="ECO:0000313" key="5">
    <source>
        <dbReference type="Proteomes" id="UP001591681"/>
    </source>
</evidence>
<dbReference type="PANTHER" id="PTHR11486">
    <property type="entry name" value="FIBROBLAST GROWTH FACTOR"/>
    <property type="match status" value="1"/>
</dbReference>
<evidence type="ECO:0000256" key="1">
    <source>
        <dbReference type="ARBA" id="ARBA00007936"/>
    </source>
</evidence>
<dbReference type="AlphaFoldDB" id="A0ABD1KQA0"/>
<evidence type="ECO:0000256" key="2">
    <source>
        <dbReference type="SAM" id="MobiDB-lite"/>
    </source>
</evidence>